<dbReference type="InterPro" id="IPR014747">
    <property type="entry name" value="Bac_photo_RC_H_C"/>
</dbReference>
<keyword evidence="4" id="KW-1185">Reference proteome</keyword>
<evidence type="ECO:0000256" key="1">
    <source>
        <dbReference type="SAM" id="MobiDB-lite"/>
    </source>
</evidence>
<feature type="domain" description="PRC-barrel" evidence="2">
    <location>
        <begin position="7"/>
        <end position="56"/>
    </location>
</feature>
<dbReference type="InterPro" id="IPR011033">
    <property type="entry name" value="PRC_barrel-like_sf"/>
</dbReference>
<dbReference type="Gene3D" id="3.90.50.10">
    <property type="entry name" value="Photosynthetic Reaction Center, subunit H, domain 2"/>
    <property type="match status" value="1"/>
</dbReference>
<feature type="region of interest" description="Disordered" evidence="1">
    <location>
        <begin position="100"/>
        <end position="201"/>
    </location>
</feature>
<feature type="compositionally biased region" description="Low complexity" evidence="1">
    <location>
        <begin position="177"/>
        <end position="186"/>
    </location>
</feature>
<accession>A0A852YZM2</accession>
<dbReference type="RefSeq" id="WP_179535616.1">
    <property type="nucleotide sequence ID" value="NZ_JACBYW010000004.1"/>
</dbReference>
<sequence length="201" mass="21567">MSEVPHAQDLLGIQVRDQDGERIGRVGDVYVDDTSHRADWVTVRSGPLGMRENFAPLHGAVLSRGHLLLVFSKRQVRTAPNVDVEHGHLSNRDGRRLYEHYGVDDTGVPPPGVPGSTPAANSRTRHSHARNRSCPPEAMTAPGQEHVPAPERSSESPRTGAEGSPGGDSPEPHRPGAHGPLPGGAPDRAVDRLRDNDGRDG</sequence>
<reference evidence="3 4" key="1">
    <citation type="submission" date="2020-07" db="EMBL/GenBank/DDBJ databases">
        <title>Genomic Encyclopedia of Type Strains, Phase III (KMG-III): the genomes of soil and plant-associated and newly described type strains.</title>
        <authorList>
            <person name="Whitman W."/>
        </authorList>
    </citation>
    <scope>NUCLEOTIDE SEQUENCE [LARGE SCALE GENOMIC DNA]</scope>
    <source>
        <strain evidence="3 4">CECT 8576</strain>
    </source>
</reference>
<dbReference type="AlphaFoldDB" id="A0A852YZM2"/>
<dbReference type="Proteomes" id="UP000548304">
    <property type="component" value="Unassembled WGS sequence"/>
</dbReference>
<dbReference type="GO" id="GO:0030077">
    <property type="term" value="C:plasma membrane light-harvesting complex"/>
    <property type="evidence" value="ECO:0007669"/>
    <property type="project" value="InterPro"/>
</dbReference>
<dbReference type="EMBL" id="JACBYW010000004">
    <property type="protein sequence ID" value="NYH79192.1"/>
    <property type="molecule type" value="Genomic_DNA"/>
</dbReference>
<evidence type="ECO:0000313" key="4">
    <source>
        <dbReference type="Proteomes" id="UP000548304"/>
    </source>
</evidence>
<dbReference type="Pfam" id="PF05239">
    <property type="entry name" value="PRC"/>
    <property type="match status" value="1"/>
</dbReference>
<comment type="caution">
    <text evidence="3">The sequence shown here is derived from an EMBL/GenBank/DDBJ whole genome shotgun (WGS) entry which is preliminary data.</text>
</comment>
<evidence type="ECO:0000313" key="3">
    <source>
        <dbReference type="EMBL" id="NYH79192.1"/>
    </source>
</evidence>
<evidence type="ECO:0000259" key="2">
    <source>
        <dbReference type="Pfam" id="PF05239"/>
    </source>
</evidence>
<dbReference type="InterPro" id="IPR027275">
    <property type="entry name" value="PRC-brl_dom"/>
</dbReference>
<dbReference type="GO" id="GO:0019684">
    <property type="term" value="P:photosynthesis, light reaction"/>
    <property type="evidence" value="ECO:0007669"/>
    <property type="project" value="InterPro"/>
</dbReference>
<protein>
    <recommendedName>
        <fullName evidence="2">PRC-barrel domain-containing protein</fullName>
    </recommendedName>
</protein>
<organism evidence="3 4">
    <name type="scientific">Actinopolyspora biskrensis</name>
    <dbReference type="NCBI Taxonomy" id="1470178"/>
    <lineage>
        <taxon>Bacteria</taxon>
        <taxon>Bacillati</taxon>
        <taxon>Actinomycetota</taxon>
        <taxon>Actinomycetes</taxon>
        <taxon>Actinopolysporales</taxon>
        <taxon>Actinopolysporaceae</taxon>
        <taxon>Actinopolyspora</taxon>
    </lineage>
</organism>
<name>A0A852YZM2_9ACTN</name>
<feature type="compositionally biased region" description="Basic and acidic residues" evidence="1">
    <location>
        <begin position="188"/>
        <end position="201"/>
    </location>
</feature>
<proteinExistence type="predicted"/>
<gene>
    <name evidence="3" type="ORF">FHR84_002526</name>
</gene>
<dbReference type="SUPFAM" id="SSF50346">
    <property type="entry name" value="PRC-barrel domain"/>
    <property type="match status" value="1"/>
</dbReference>